<protein>
    <submittedName>
        <fullName evidence="12">Fimbrial chaperone protein StdC</fullName>
    </submittedName>
</protein>
<evidence type="ECO:0000256" key="5">
    <source>
        <dbReference type="ARBA" id="ARBA00022764"/>
    </source>
</evidence>
<evidence type="ECO:0000256" key="3">
    <source>
        <dbReference type="ARBA" id="ARBA00022558"/>
    </source>
</evidence>
<feature type="signal peptide" evidence="9">
    <location>
        <begin position="1"/>
        <end position="24"/>
    </location>
</feature>
<dbReference type="InterPro" id="IPR036316">
    <property type="entry name" value="Pili_assmbl_chap_C_dom_sf"/>
</dbReference>
<dbReference type="PANTHER" id="PTHR30251">
    <property type="entry name" value="PILUS ASSEMBLY CHAPERONE"/>
    <property type="match status" value="1"/>
</dbReference>
<dbReference type="Pfam" id="PF00345">
    <property type="entry name" value="PapD_N"/>
    <property type="match status" value="1"/>
</dbReference>
<evidence type="ECO:0000256" key="2">
    <source>
        <dbReference type="ARBA" id="ARBA00007399"/>
    </source>
</evidence>
<comment type="similarity">
    <text evidence="2 8">Belongs to the periplasmic pilus chaperone family.</text>
</comment>
<dbReference type="InterPro" id="IPR050643">
    <property type="entry name" value="Periplasmic_pilus_chap"/>
</dbReference>
<evidence type="ECO:0000259" key="10">
    <source>
        <dbReference type="Pfam" id="PF00345"/>
    </source>
</evidence>
<dbReference type="GO" id="GO:0030288">
    <property type="term" value="C:outer membrane-bounded periplasmic space"/>
    <property type="evidence" value="ECO:0007669"/>
    <property type="project" value="InterPro"/>
</dbReference>
<comment type="subcellular location">
    <subcellularLocation>
        <location evidence="1 8">Periplasm</location>
    </subcellularLocation>
</comment>
<dbReference type="GO" id="GO:0071555">
    <property type="term" value="P:cell wall organization"/>
    <property type="evidence" value="ECO:0007669"/>
    <property type="project" value="InterPro"/>
</dbReference>
<dbReference type="InterPro" id="IPR016148">
    <property type="entry name" value="Pili_assmbl_chaperone_C"/>
</dbReference>
<evidence type="ECO:0000256" key="6">
    <source>
        <dbReference type="ARBA" id="ARBA00023186"/>
    </source>
</evidence>
<accession>A0A3R0XEB8</accession>
<evidence type="ECO:0000313" key="12">
    <source>
        <dbReference type="EMBL" id="MLU99465.1"/>
    </source>
</evidence>
<evidence type="ECO:0000256" key="8">
    <source>
        <dbReference type="RuleBase" id="RU003918"/>
    </source>
</evidence>
<dbReference type="InterPro" id="IPR001829">
    <property type="entry name" value="Pili_assmbl_chaperone_bac"/>
</dbReference>
<organism evidence="12">
    <name type="scientific">Salmonella enterica I</name>
    <dbReference type="NCBI Taxonomy" id="59201"/>
    <lineage>
        <taxon>Bacteria</taxon>
        <taxon>Pseudomonadati</taxon>
        <taxon>Pseudomonadota</taxon>
        <taxon>Gammaproteobacteria</taxon>
        <taxon>Enterobacterales</taxon>
        <taxon>Enterobacteriaceae</taxon>
        <taxon>Salmonella</taxon>
    </lineage>
</organism>
<feature type="chain" id="PRO_5018782233" evidence="9">
    <location>
        <begin position="25"/>
        <end position="247"/>
    </location>
</feature>
<dbReference type="EMBL" id="RVHM01000044">
    <property type="protein sequence ID" value="MLU99465.1"/>
    <property type="molecule type" value="Genomic_DNA"/>
</dbReference>
<dbReference type="PANTHER" id="PTHR30251:SF5">
    <property type="entry name" value="FIMBRIAL CHAPARONE PROTEIN"/>
    <property type="match status" value="1"/>
</dbReference>
<keyword evidence="7" id="KW-0393">Immunoglobulin domain</keyword>
<dbReference type="NCBIfam" id="NF011790">
    <property type="entry name" value="PRK15254.1"/>
    <property type="match status" value="1"/>
</dbReference>
<gene>
    <name evidence="12" type="ORF">DRU74_22555</name>
</gene>
<dbReference type="SUPFAM" id="SSF49354">
    <property type="entry name" value="PapD-like"/>
    <property type="match status" value="1"/>
</dbReference>
<evidence type="ECO:0000256" key="4">
    <source>
        <dbReference type="ARBA" id="ARBA00022729"/>
    </source>
</evidence>
<dbReference type="PROSITE" id="PS00635">
    <property type="entry name" value="PILI_CHAPERONE"/>
    <property type="match status" value="1"/>
</dbReference>
<reference evidence="12" key="1">
    <citation type="submission" date="2018-07" db="EMBL/GenBank/DDBJ databases">
        <authorList>
            <person name="Ashton P.M."/>
            <person name="Dallman T."/>
            <person name="Nair S."/>
            <person name="De Pinna E."/>
            <person name="Peters T."/>
            <person name="Grant K."/>
        </authorList>
    </citation>
    <scope>NUCLEOTIDE SEQUENCE [LARGE SCALE GENOMIC DNA]</scope>
    <source>
        <strain evidence="12">157339</strain>
    </source>
</reference>
<dbReference type="PRINTS" id="PR00969">
    <property type="entry name" value="CHAPERONPILI"/>
</dbReference>
<dbReference type="FunFam" id="2.60.40.10:FF:000458">
    <property type="entry name" value="Molecular chaperone FimC"/>
    <property type="match status" value="1"/>
</dbReference>
<dbReference type="InterPro" id="IPR016147">
    <property type="entry name" value="Pili_assmbl_chaperone_N"/>
</dbReference>
<dbReference type="Gene3D" id="2.60.40.10">
    <property type="entry name" value="Immunoglobulins"/>
    <property type="match status" value="2"/>
</dbReference>
<feature type="domain" description="Pili assembly chaperone C-terminal" evidence="11">
    <location>
        <begin position="166"/>
        <end position="226"/>
    </location>
</feature>
<evidence type="ECO:0000256" key="1">
    <source>
        <dbReference type="ARBA" id="ARBA00004418"/>
    </source>
</evidence>
<sequence length="247" mass="27464">MKNSRLTGTAIFVLAVAWSQSSHATISVDRTRVIMDSRDRSVSVTLSNESKHSPFLAQAWVEDADGVRTDALVVLPPLQRIDSGQKSQVRITQVRSMTDRLPKDRETLFWFNVRSIPPKPDTTNVLQLTLQTQLKLFYRPAAIARGDNDQPEKKLVAERSGGELTLKNPTPYYISVVWLGTDRSHHLSGFGDGTMVAPFGSLSLKARLPEGARQLWVGYVDDYGGLQMNRYTCDARRCALKGEGDAS</sequence>
<dbReference type="Pfam" id="PF02753">
    <property type="entry name" value="PapD_C"/>
    <property type="match status" value="1"/>
</dbReference>
<comment type="caution">
    <text evidence="12">The sequence shown here is derived from an EMBL/GenBank/DDBJ whole genome shotgun (WGS) entry which is preliminary data.</text>
</comment>
<dbReference type="SUPFAM" id="SSF49584">
    <property type="entry name" value="Periplasmic chaperone C-domain"/>
    <property type="match status" value="1"/>
</dbReference>
<feature type="domain" description="Pili assembly chaperone N-terminal" evidence="10">
    <location>
        <begin position="26"/>
        <end position="143"/>
    </location>
</feature>
<keyword evidence="6 8" id="KW-0143">Chaperone</keyword>
<keyword evidence="5" id="KW-0574">Periplasm</keyword>
<evidence type="ECO:0000256" key="9">
    <source>
        <dbReference type="SAM" id="SignalP"/>
    </source>
</evidence>
<dbReference type="InterPro" id="IPR008962">
    <property type="entry name" value="PapD-like_sf"/>
</dbReference>
<dbReference type="AlphaFoldDB" id="A0A3R0XEB8"/>
<dbReference type="InterPro" id="IPR013783">
    <property type="entry name" value="Ig-like_fold"/>
</dbReference>
<dbReference type="InterPro" id="IPR018046">
    <property type="entry name" value="Pili_assmbl_chaperone_CS"/>
</dbReference>
<keyword evidence="4 9" id="KW-0732">Signal</keyword>
<proteinExistence type="inferred from homology"/>
<name>A0A3R0XEB8_SALET</name>
<dbReference type="Proteomes" id="UP000885374">
    <property type="component" value="Unassembled WGS sequence"/>
</dbReference>
<keyword evidence="3" id="KW-1029">Fimbrium biogenesis</keyword>
<evidence type="ECO:0000259" key="11">
    <source>
        <dbReference type="Pfam" id="PF02753"/>
    </source>
</evidence>
<evidence type="ECO:0000256" key="7">
    <source>
        <dbReference type="ARBA" id="ARBA00023319"/>
    </source>
</evidence>